<comment type="caution">
    <text evidence="2">The sequence shown here is derived from an EMBL/GenBank/DDBJ whole genome shotgun (WGS) entry which is preliminary data.</text>
</comment>
<dbReference type="AlphaFoldDB" id="A0A927FJA5"/>
<dbReference type="Proteomes" id="UP000647424">
    <property type="component" value="Unassembled WGS sequence"/>
</dbReference>
<accession>A0A927FJA5</accession>
<gene>
    <name evidence="2" type="ORF">IC609_11055</name>
</gene>
<keyword evidence="1" id="KW-0732">Signal</keyword>
<dbReference type="RefSeq" id="WP_191819547.1">
    <property type="nucleotide sequence ID" value="NZ_JACYFT010000002.1"/>
</dbReference>
<dbReference type="EMBL" id="JACYFT010000002">
    <property type="protein sequence ID" value="MBD8051087.1"/>
    <property type="molecule type" value="Genomic_DNA"/>
</dbReference>
<name>A0A927FJA5_9BURK</name>
<reference evidence="2" key="1">
    <citation type="submission" date="2020-09" db="EMBL/GenBank/DDBJ databases">
        <title>Genome seq and assembly of Limnohabitants sp.</title>
        <authorList>
            <person name="Chhetri G."/>
        </authorList>
    </citation>
    <scope>NUCLEOTIDE SEQUENCE</scope>
    <source>
        <strain evidence="2">JUR4</strain>
    </source>
</reference>
<dbReference type="PROSITE" id="PS51257">
    <property type="entry name" value="PROKAR_LIPOPROTEIN"/>
    <property type="match status" value="1"/>
</dbReference>
<proteinExistence type="predicted"/>
<evidence type="ECO:0000313" key="3">
    <source>
        <dbReference type="Proteomes" id="UP000647424"/>
    </source>
</evidence>
<evidence type="ECO:0000313" key="2">
    <source>
        <dbReference type="EMBL" id="MBD8051087.1"/>
    </source>
</evidence>
<feature type="signal peptide" evidence="1">
    <location>
        <begin position="1"/>
        <end position="32"/>
    </location>
</feature>
<evidence type="ECO:0000256" key="1">
    <source>
        <dbReference type="SAM" id="SignalP"/>
    </source>
</evidence>
<feature type="chain" id="PRO_5037088623" evidence="1">
    <location>
        <begin position="33"/>
        <end position="544"/>
    </location>
</feature>
<protein>
    <submittedName>
        <fullName evidence="2">Uncharacterized protein</fullName>
    </submittedName>
</protein>
<sequence length="544" mass="58585">MKFTNSSKKWISCLLACSTLVSCLAIPGLASAQIPGGATVAPAVTPVQHKYRMQCSVNNCFFQTQVPMPVWTEVGRLSTALGTTRTSREEQLKATKGPAMFSNDRAWAALLGLDSNEVSYDMWQKRTGGAPWVIGRYLPEKAQLRVSVMKVIRTAEGMQKALISEWTPEMGIWDIPRRSFLTDDEAYFLGNKGYDPFEQFKASSTDPIFYNISPAAAQVVIGRAMAHHSAPYALLMEPEIRYDQSTSQSGNILRKRITTTTKAYVKPKFYLALPPAFSPAAVTGQAVPMAVYCPRYNGCTHEKHLAWAGVHFDEQRGGSFPEIEEQVYQDVESRSSWTALAYALGTAALTWGLGAIAAGDAAWALNNGAIVSSATSVVSAETAAIAGTTVGAATGMVYLGINTLINGGSATSPQAGWLNETGWRPQDIPSGSSTGSYCTNRHCTTTYDRTAERHLQPPAPGLPGSEANLGAVTQLIQGVCPVSWTAAQCDAAGQASGMMPRADAYDPRPRSSPELYEHNRAACIAAGYGNDRKRLNRCLVKGVD</sequence>
<organism evidence="2 3">
    <name type="scientific">Limnohabitans radicicola</name>
    <dbReference type="NCBI Taxonomy" id="2771427"/>
    <lineage>
        <taxon>Bacteria</taxon>
        <taxon>Pseudomonadati</taxon>
        <taxon>Pseudomonadota</taxon>
        <taxon>Betaproteobacteria</taxon>
        <taxon>Burkholderiales</taxon>
        <taxon>Comamonadaceae</taxon>
        <taxon>Limnohabitans</taxon>
    </lineage>
</organism>
<keyword evidence="3" id="KW-1185">Reference proteome</keyword>